<feature type="transmembrane region" description="Helical" evidence="5">
    <location>
        <begin position="50"/>
        <end position="72"/>
    </location>
</feature>
<evidence type="ECO:0000256" key="4">
    <source>
        <dbReference type="ARBA" id="ARBA00023136"/>
    </source>
</evidence>
<keyword evidence="3 5" id="KW-1133">Transmembrane helix</keyword>
<feature type="domain" description="ABC-2 type transporter transmembrane" evidence="6">
    <location>
        <begin position="8"/>
        <end position="205"/>
    </location>
</feature>
<sequence length="238" mass="26404">MNGFLYSLALQWKLDIRSKSLLVTYYIVPLIFFLLMGGIFTSVIPDMGSTLIQSMIVLSVSMGAFLGLPPSLIETYGSDIKKIYKANGVPIHLGLVTMVLSAFLHLMITCMVILLLAPILFKANLPSQFPLFFLALAIYIFVSLSIGSILGLTVNNQAKLTMIGQLVFLPSIMLSGIMFPISLLPDFLQVIGRLFPASWGYRLMLDKGLRLENLWYLILVSCISVMTCILLLNQQKSN</sequence>
<dbReference type="AlphaFoldDB" id="A0A6I3P448"/>
<gene>
    <name evidence="7" type="ORF">GMC75_05225</name>
</gene>
<protein>
    <submittedName>
        <fullName evidence="7">ABC transporter permease</fullName>
    </submittedName>
</protein>
<reference evidence="7 8" key="1">
    <citation type="journal article" date="2019" name="Nat. Med.">
        <title>A library of human gut bacterial isolates paired with longitudinal multiomics data enables mechanistic microbiome research.</title>
        <authorList>
            <person name="Poyet M."/>
            <person name="Groussin M."/>
            <person name="Gibbons S.M."/>
            <person name="Avila-Pacheco J."/>
            <person name="Jiang X."/>
            <person name="Kearney S.M."/>
            <person name="Perrotta A.R."/>
            <person name="Berdy B."/>
            <person name="Zhao S."/>
            <person name="Lieberman T.D."/>
            <person name="Swanson P.K."/>
            <person name="Smith M."/>
            <person name="Roesemann S."/>
            <person name="Alexander J.E."/>
            <person name="Rich S.A."/>
            <person name="Livny J."/>
            <person name="Vlamakis H."/>
            <person name="Clish C."/>
            <person name="Bullock K."/>
            <person name="Deik A."/>
            <person name="Scott J."/>
            <person name="Pierce K.A."/>
            <person name="Xavier R.J."/>
            <person name="Alm E.J."/>
        </authorList>
    </citation>
    <scope>NUCLEOTIDE SEQUENCE [LARGE SCALE GENOMIC DNA]</scope>
    <source>
        <strain evidence="7 8">BIOML-A18</strain>
    </source>
</reference>
<evidence type="ECO:0000313" key="7">
    <source>
        <dbReference type="EMBL" id="MTR41088.1"/>
    </source>
</evidence>
<dbReference type="Proteomes" id="UP000430295">
    <property type="component" value="Unassembled WGS sequence"/>
</dbReference>
<accession>A0A6I3P448</accession>
<dbReference type="InterPro" id="IPR013525">
    <property type="entry name" value="ABC2_TM"/>
</dbReference>
<feature type="transmembrane region" description="Helical" evidence="5">
    <location>
        <begin position="214"/>
        <end position="232"/>
    </location>
</feature>
<evidence type="ECO:0000256" key="1">
    <source>
        <dbReference type="ARBA" id="ARBA00004141"/>
    </source>
</evidence>
<keyword evidence="4 5" id="KW-0472">Membrane</keyword>
<dbReference type="GO" id="GO:0140359">
    <property type="term" value="F:ABC-type transporter activity"/>
    <property type="evidence" value="ECO:0007669"/>
    <property type="project" value="InterPro"/>
</dbReference>
<feature type="transmembrane region" description="Helical" evidence="5">
    <location>
        <begin position="166"/>
        <end position="184"/>
    </location>
</feature>
<evidence type="ECO:0000313" key="8">
    <source>
        <dbReference type="Proteomes" id="UP000430295"/>
    </source>
</evidence>
<evidence type="ECO:0000259" key="6">
    <source>
        <dbReference type="Pfam" id="PF01061"/>
    </source>
</evidence>
<feature type="transmembrane region" description="Helical" evidence="5">
    <location>
        <begin position="21"/>
        <end position="44"/>
    </location>
</feature>
<dbReference type="RefSeq" id="WP_049497542.1">
    <property type="nucleotide sequence ID" value="NZ_JVEE01000031.1"/>
</dbReference>
<comment type="caution">
    <text evidence="7">The sequence shown here is derived from an EMBL/GenBank/DDBJ whole genome shotgun (WGS) entry which is preliminary data.</text>
</comment>
<feature type="transmembrane region" description="Helical" evidence="5">
    <location>
        <begin position="93"/>
        <end position="119"/>
    </location>
</feature>
<dbReference type="PANTHER" id="PTHR43027">
    <property type="entry name" value="DOXORUBICIN RESISTANCE ABC TRANSPORTER PERMEASE PROTEIN DRRC-RELATED"/>
    <property type="match status" value="1"/>
</dbReference>
<dbReference type="Pfam" id="PF01061">
    <property type="entry name" value="ABC2_membrane"/>
    <property type="match status" value="1"/>
</dbReference>
<feature type="transmembrane region" description="Helical" evidence="5">
    <location>
        <begin position="131"/>
        <end position="154"/>
    </location>
</feature>
<comment type="subcellular location">
    <subcellularLocation>
        <location evidence="1">Membrane</location>
        <topology evidence="1">Multi-pass membrane protein</topology>
    </subcellularLocation>
</comment>
<dbReference type="InterPro" id="IPR052902">
    <property type="entry name" value="ABC-2_transporter"/>
</dbReference>
<organism evidence="7 8">
    <name type="scientific">Streptococcus parasanguinis</name>
    <dbReference type="NCBI Taxonomy" id="1318"/>
    <lineage>
        <taxon>Bacteria</taxon>
        <taxon>Bacillati</taxon>
        <taxon>Bacillota</taxon>
        <taxon>Bacilli</taxon>
        <taxon>Lactobacillales</taxon>
        <taxon>Streptococcaceae</taxon>
        <taxon>Streptococcus</taxon>
    </lineage>
</organism>
<evidence type="ECO:0000256" key="3">
    <source>
        <dbReference type="ARBA" id="ARBA00022989"/>
    </source>
</evidence>
<dbReference type="GO" id="GO:0016020">
    <property type="term" value="C:membrane"/>
    <property type="evidence" value="ECO:0007669"/>
    <property type="project" value="UniProtKB-SubCell"/>
</dbReference>
<dbReference type="PANTHER" id="PTHR43027:SF1">
    <property type="entry name" value="DOXORUBICIN RESISTANCE ABC TRANSPORTER PERMEASE PROTEIN DRRC-RELATED"/>
    <property type="match status" value="1"/>
</dbReference>
<dbReference type="EMBL" id="WMYS01000002">
    <property type="protein sequence ID" value="MTR41088.1"/>
    <property type="molecule type" value="Genomic_DNA"/>
</dbReference>
<evidence type="ECO:0000256" key="5">
    <source>
        <dbReference type="SAM" id="Phobius"/>
    </source>
</evidence>
<evidence type="ECO:0000256" key="2">
    <source>
        <dbReference type="ARBA" id="ARBA00022692"/>
    </source>
</evidence>
<name>A0A6I3P448_STRPA</name>
<keyword evidence="2 5" id="KW-0812">Transmembrane</keyword>
<proteinExistence type="predicted"/>